<comment type="caution">
    <text evidence="1">The sequence shown here is derived from an EMBL/GenBank/DDBJ whole genome shotgun (WGS) entry which is preliminary data.</text>
</comment>
<protein>
    <submittedName>
        <fullName evidence="1">Uncharacterized protein</fullName>
    </submittedName>
</protein>
<evidence type="ECO:0000313" key="2">
    <source>
        <dbReference type="Proteomes" id="UP001165960"/>
    </source>
</evidence>
<dbReference type="EMBL" id="QTSX02002426">
    <property type="protein sequence ID" value="KAJ9075562.1"/>
    <property type="molecule type" value="Genomic_DNA"/>
</dbReference>
<name>A0ACC2TLT5_9FUNG</name>
<proteinExistence type="predicted"/>
<evidence type="ECO:0000313" key="1">
    <source>
        <dbReference type="EMBL" id="KAJ9075562.1"/>
    </source>
</evidence>
<accession>A0ACC2TLT5</accession>
<gene>
    <name evidence="1" type="ORF">DSO57_1034835</name>
</gene>
<keyword evidence="2" id="KW-1185">Reference proteome</keyword>
<organism evidence="1 2">
    <name type="scientific">Entomophthora muscae</name>
    <dbReference type="NCBI Taxonomy" id="34485"/>
    <lineage>
        <taxon>Eukaryota</taxon>
        <taxon>Fungi</taxon>
        <taxon>Fungi incertae sedis</taxon>
        <taxon>Zoopagomycota</taxon>
        <taxon>Entomophthoromycotina</taxon>
        <taxon>Entomophthoromycetes</taxon>
        <taxon>Entomophthorales</taxon>
        <taxon>Entomophthoraceae</taxon>
        <taxon>Entomophthora</taxon>
    </lineage>
</organism>
<reference evidence="1" key="1">
    <citation type="submission" date="2022-04" db="EMBL/GenBank/DDBJ databases">
        <title>Genome of the entomopathogenic fungus Entomophthora muscae.</title>
        <authorList>
            <person name="Elya C."/>
            <person name="Lovett B.R."/>
            <person name="Lee E."/>
            <person name="Macias A.M."/>
            <person name="Hajek A.E."/>
            <person name="De Bivort B.L."/>
            <person name="Kasson M.T."/>
            <person name="De Fine Licht H.H."/>
            <person name="Stajich J.E."/>
        </authorList>
    </citation>
    <scope>NUCLEOTIDE SEQUENCE</scope>
    <source>
        <strain evidence="1">Berkeley</strain>
    </source>
</reference>
<sequence>MQFYSFIAFITSASADISFAQLGCRATHSEKLRLHQQNIPAKCFVKPQTGHCYAYFPSFFYDAAENECKESVFGGCNDGCFGFNTKNECENSCIKMSIQPVPKQRTFMQSSCRMNATGVAMAKYKDLPSKCLVLTKVGNCRARIPSYHFDATVGHCVRGNFGGCQDGCQAFATQEECDKACH</sequence>
<dbReference type="Proteomes" id="UP001165960">
    <property type="component" value="Unassembled WGS sequence"/>
</dbReference>